<protein>
    <recommendedName>
        <fullName evidence="3">DUF937 domain-containing protein</fullName>
    </recommendedName>
</protein>
<evidence type="ECO:0000313" key="2">
    <source>
        <dbReference type="Proteomes" id="UP000600865"/>
    </source>
</evidence>
<name>A0A918KUC9_9PROT</name>
<organism evidence="1 2">
    <name type="scientific">Litorimonas cladophorae</name>
    <dbReference type="NCBI Taxonomy" id="1220491"/>
    <lineage>
        <taxon>Bacteria</taxon>
        <taxon>Pseudomonadati</taxon>
        <taxon>Pseudomonadota</taxon>
        <taxon>Alphaproteobacteria</taxon>
        <taxon>Maricaulales</taxon>
        <taxon>Robiginitomaculaceae</taxon>
    </lineage>
</organism>
<sequence>MNMDFMNLAKGMLAEKIGGDSAAIGGVMDNLLGSGDKVDIGSLLGSFKEKGLGDVASSWLGDGANAPVSADQLKEVLGGQQVAQAAAQLGTDEGSLLNGLKDALPQLIDQASSGGKLLDSVGGLGGLAGMAKKFF</sequence>
<dbReference type="EMBL" id="BMYV01000003">
    <property type="protein sequence ID" value="GGX74712.1"/>
    <property type="molecule type" value="Genomic_DNA"/>
</dbReference>
<dbReference type="Gene3D" id="1.10.10.690">
    <property type="entry name" value="YidB-like"/>
    <property type="match status" value="1"/>
</dbReference>
<dbReference type="InterPro" id="IPR045372">
    <property type="entry name" value="YidB"/>
</dbReference>
<reference evidence="1 2" key="1">
    <citation type="journal article" date="2014" name="Int. J. Syst. Evol. Microbiol.">
        <title>Complete genome sequence of Corynebacterium casei LMG S-19264T (=DSM 44701T), isolated from a smear-ripened cheese.</title>
        <authorList>
            <consortium name="US DOE Joint Genome Institute (JGI-PGF)"/>
            <person name="Walter F."/>
            <person name="Albersmeier A."/>
            <person name="Kalinowski J."/>
            <person name="Ruckert C."/>
        </authorList>
    </citation>
    <scope>NUCLEOTIDE SEQUENCE [LARGE SCALE GENOMIC DNA]</scope>
    <source>
        <strain evidence="1 2">KCTC 23968</strain>
    </source>
</reference>
<dbReference type="Proteomes" id="UP000600865">
    <property type="component" value="Unassembled WGS sequence"/>
</dbReference>
<comment type="caution">
    <text evidence="1">The sequence shown here is derived from an EMBL/GenBank/DDBJ whole genome shotgun (WGS) entry which is preliminary data.</text>
</comment>
<dbReference type="AlphaFoldDB" id="A0A918KUC9"/>
<evidence type="ECO:0008006" key="3">
    <source>
        <dbReference type="Google" id="ProtNLM"/>
    </source>
</evidence>
<gene>
    <name evidence="1" type="ORF">GCM10011309_26100</name>
</gene>
<dbReference type="InterPro" id="IPR027405">
    <property type="entry name" value="YidB-like"/>
</dbReference>
<accession>A0A918KUC9</accession>
<keyword evidence="2" id="KW-1185">Reference proteome</keyword>
<evidence type="ECO:0000313" key="1">
    <source>
        <dbReference type="EMBL" id="GGX74712.1"/>
    </source>
</evidence>
<proteinExistence type="predicted"/>
<dbReference type="Pfam" id="PF20159">
    <property type="entry name" value="YidB"/>
    <property type="match status" value="1"/>
</dbReference>
<dbReference type="SUPFAM" id="SSF140804">
    <property type="entry name" value="YidB-like"/>
    <property type="match status" value="1"/>
</dbReference>